<evidence type="ECO:0000313" key="1">
    <source>
        <dbReference type="EMBL" id="CAH4037771.1"/>
    </source>
</evidence>
<sequence length="87" mass="10183">MSFWRVFNKSFALFNTERVRRACGVGLSLWRHCRSDYGWVCRKLGEVCDRVRPSSARIIVEDVNVWDARSVSLLLVELGEQRRAPRL</sequence>
<comment type="caution">
    <text evidence="1">The sequence shown here is derived from an EMBL/GenBank/DDBJ whole genome shotgun (WGS) entry which is preliminary data.</text>
</comment>
<reference evidence="1" key="1">
    <citation type="submission" date="2022-05" db="EMBL/GenBank/DDBJ databases">
        <authorList>
            <person name="Okamura Y."/>
        </authorList>
    </citation>
    <scope>NUCLEOTIDE SEQUENCE</scope>
</reference>
<dbReference type="AlphaFoldDB" id="A0A9P0XJY1"/>
<dbReference type="Proteomes" id="UP001152562">
    <property type="component" value="Unassembled WGS sequence"/>
</dbReference>
<protein>
    <submittedName>
        <fullName evidence="1">Uncharacterized protein</fullName>
    </submittedName>
</protein>
<evidence type="ECO:0000313" key="2">
    <source>
        <dbReference type="Proteomes" id="UP001152562"/>
    </source>
</evidence>
<keyword evidence="2" id="KW-1185">Reference proteome</keyword>
<organism evidence="1 2">
    <name type="scientific">Pieris brassicae</name>
    <name type="common">White butterfly</name>
    <name type="synonym">Large white butterfly</name>
    <dbReference type="NCBI Taxonomy" id="7116"/>
    <lineage>
        <taxon>Eukaryota</taxon>
        <taxon>Metazoa</taxon>
        <taxon>Ecdysozoa</taxon>
        <taxon>Arthropoda</taxon>
        <taxon>Hexapoda</taxon>
        <taxon>Insecta</taxon>
        <taxon>Pterygota</taxon>
        <taxon>Neoptera</taxon>
        <taxon>Endopterygota</taxon>
        <taxon>Lepidoptera</taxon>
        <taxon>Glossata</taxon>
        <taxon>Ditrysia</taxon>
        <taxon>Papilionoidea</taxon>
        <taxon>Pieridae</taxon>
        <taxon>Pierinae</taxon>
        <taxon>Pieris</taxon>
    </lineage>
</organism>
<accession>A0A9P0XJY1</accession>
<proteinExistence type="predicted"/>
<gene>
    <name evidence="1" type="ORF">PIBRA_LOCUS13402</name>
</gene>
<name>A0A9P0XJY1_PIEBR</name>
<dbReference type="EMBL" id="CALOZG010000085">
    <property type="protein sequence ID" value="CAH4037771.1"/>
    <property type="molecule type" value="Genomic_DNA"/>
</dbReference>